<keyword evidence="2" id="KW-1185">Reference proteome</keyword>
<organism evidence="1 2">
    <name type="scientific">Mycena pura</name>
    <dbReference type="NCBI Taxonomy" id="153505"/>
    <lineage>
        <taxon>Eukaryota</taxon>
        <taxon>Fungi</taxon>
        <taxon>Dikarya</taxon>
        <taxon>Basidiomycota</taxon>
        <taxon>Agaricomycotina</taxon>
        <taxon>Agaricomycetes</taxon>
        <taxon>Agaricomycetidae</taxon>
        <taxon>Agaricales</taxon>
        <taxon>Marasmiineae</taxon>
        <taxon>Mycenaceae</taxon>
        <taxon>Mycena</taxon>
    </lineage>
</organism>
<dbReference type="AlphaFoldDB" id="A0AAD6YHX3"/>
<accession>A0AAD6YHX3</accession>
<sequence length="202" mass="22392">MLEQIPEALAGRGSEREHTEIELIFALLTTYLEYSVVVLLHDSARAGSLPAELCLRRLQQMRALVTRRGNDVSELSSIEDITSTGFTYDFQLRCAIRGVEHKNEPYLPARGLVCITSMCSDQETDHMCHYRAPTCTPFCRRLTSGWADLDPDPDGVLEESRDGTATQAFNVAPPAPLAGRWVKRCRASVCGAGRAYERSVAT</sequence>
<reference evidence="1" key="1">
    <citation type="submission" date="2023-03" db="EMBL/GenBank/DDBJ databases">
        <title>Massive genome expansion in bonnet fungi (Mycena s.s.) driven by repeated elements and novel gene families across ecological guilds.</title>
        <authorList>
            <consortium name="Lawrence Berkeley National Laboratory"/>
            <person name="Harder C.B."/>
            <person name="Miyauchi S."/>
            <person name="Viragh M."/>
            <person name="Kuo A."/>
            <person name="Thoen E."/>
            <person name="Andreopoulos B."/>
            <person name="Lu D."/>
            <person name="Skrede I."/>
            <person name="Drula E."/>
            <person name="Henrissat B."/>
            <person name="Morin E."/>
            <person name="Kohler A."/>
            <person name="Barry K."/>
            <person name="LaButti K."/>
            <person name="Morin E."/>
            <person name="Salamov A."/>
            <person name="Lipzen A."/>
            <person name="Mereny Z."/>
            <person name="Hegedus B."/>
            <person name="Baldrian P."/>
            <person name="Stursova M."/>
            <person name="Weitz H."/>
            <person name="Taylor A."/>
            <person name="Grigoriev I.V."/>
            <person name="Nagy L.G."/>
            <person name="Martin F."/>
            <person name="Kauserud H."/>
        </authorList>
    </citation>
    <scope>NUCLEOTIDE SEQUENCE</scope>
    <source>
        <strain evidence="1">9144</strain>
    </source>
</reference>
<dbReference type="Proteomes" id="UP001219525">
    <property type="component" value="Unassembled WGS sequence"/>
</dbReference>
<gene>
    <name evidence="1" type="ORF">GGX14DRAFT_389301</name>
</gene>
<name>A0AAD6YHX3_9AGAR</name>
<dbReference type="EMBL" id="JARJCW010000009">
    <property type="protein sequence ID" value="KAJ7220918.1"/>
    <property type="molecule type" value="Genomic_DNA"/>
</dbReference>
<evidence type="ECO:0000313" key="2">
    <source>
        <dbReference type="Proteomes" id="UP001219525"/>
    </source>
</evidence>
<evidence type="ECO:0000313" key="1">
    <source>
        <dbReference type="EMBL" id="KAJ7220918.1"/>
    </source>
</evidence>
<protein>
    <submittedName>
        <fullName evidence="1">Uncharacterized protein</fullName>
    </submittedName>
</protein>
<proteinExistence type="predicted"/>
<comment type="caution">
    <text evidence="1">The sequence shown here is derived from an EMBL/GenBank/DDBJ whole genome shotgun (WGS) entry which is preliminary data.</text>
</comment>